<dbReference type="RefSeq" id="WP_013608810.1">
    <property type="nucleotide sequence ID" value="NC_015155.1"/>
</dbReference>
<reference evidence="2 3" key="1">
    <citation type="journal article" date="2011" name="J. Bacteriol.">
        <title>Complete genome sequences of two hemotropic Mycoplasmas, Mycoplasma haemofelis strain Ohio2 and Mycoplasma suis strain Illinois.</title>
        <authorList>
            <person name="Messick J.B."/>
            <person name="Santos A.P."/>
            <person name="Guimaraes A.M."/>
        </authorList>
    </citation>
    <scope>NUCLEOTIDE SEQUENCE [LARGE SCALE GENOMIC DNA]</scope>
    <source>
        <strain evidence="2 3">Illinois</strain>
    </source>
</reference>
<dbReference type="HOGENOM" id="CLU_1119220_0_0_14"/>
<sequence length="262" mass="28967">MLSIAAWTKIGVTLLALGGAASGTYYFGNDLITQNSSVDQKPTSSFSNGRNDDASDSQKPLNEDKAENNSPSENNEPEASDSVGESGILNLLPEKQPNETQNPFIGNKEESPDLLVQEDRREEDDRVGVPEQSGAHFPKQPNVIAENIYSWSGGDSDLTCDRIVLENSSSGDYFSNEDCKNLFNSIWGERQEKRPELLMRISEEYLWNVFKGKLPIPSEINDSEKLKENLKSGLLIDEKICTSDLKVQEGKIIVTCNSQSLS</sequence>
<gene>
    <name evidence="2" type="ordered locus">MSU_0117</name>
</gene>
<name>F0QQ91_MYCSL</name>
<evidence type="ECO:0000313" key="2">
    <source>
        <dbReference type="EMBL" id="ADX97661.1"/>
    </source>
</evidence>
<accession>F0QQ91</accession>
<feature type="compositionally biased region" description="Basic and acidic residues" evidence="1">
    <location>
        <begin position="107"/>
        <end position="128"/>
    </location>
</feature>
<dbReference type="EMBL" id="CP002525">
    <property type="protein sequence ID" value="ADX97661.1"/>
    <property type="molecule type" value="Genomic_DNA"/>
</dbReference>
<proteinExistence type="predicted"/>
<feature type="compositionally biased region" description="Polar residues" evidence="1">
    <location>
        <begin position="37"/>
        <end position="49"/>
    </location>
</feature>
<evidence type="ECO:0000256" key="1">
    <source>
        <dbReference type="SAM" id="MobiDB-lite"/>
    </source>
</evidence>
<organism evidence="2 3">
    <name type="scientific">Mycoplasma suis (strain Illinois)</name>
    <dbReference type="NCBI Taxonomy" id="768700"/>
    <lineage>
        <taxon>Bacteria</taxon>
        <taxon>Bacillati</taxon>
        <taxon>Mycoplasmatota</taxon>
        <taxon>Mollicutes</taxon>
        <taxon>Mycoplasmataceae</taxon>
        <taxon>Mycoplasma</taxon>
    </lineage>
</organism>
<keyword evidence="3" id="KW-1185">Reference proteome</keyword>
<dbReference type="KEGG" id="mss:MSU_0117"/>
<protein>
    <submittedName>
        <fullName evidence="2">Uncharacterized protein</fullName>
    </submittedName>
</protein>
<dbReference type="AlphaFoldDB" id="F0QQ91"/>
<dbReference type="STRING" id="768700.MSU_0117"/>
<dbReference type="Proteomes" id="UP000007484">
    <property type="component" value="Chromosome"/>
</dbReference>
<feature type="region of interest" description="Disordered" evidence="1">
    <location>
        <begin position="37"/>
        <end position="138"/>
    </location>
</feature>
<evidence type="ECO:0000313" key="3">
    <source>
        <dbReference type="Proteomes" id="UP000007484"/>
    </source>
</evidence>